<proteinExistence type="predicted"/>
<dbReference type="KEGG" id="char:116219041"/>
<dbReference type="GeneID" id="116219041"/>
<sequence>MQTSPRDCLPVDLTCPITPFNDSRVCEGIDSSVLQSHLGAGGGMIMCNFSVEQYACAHLGDFTAADLVSLLQCKLSSNMAYSKETWKVLLTKTSAVLDEALGILSNMSVTFSGPSVPLVLDVIREMRFDLLDQQQLQDVDVVSAWFAGHLRPFLSSASGVFLHCVSSRELSCATYQHVLDQFSHMGDSHGMMVLKYFIRPFLSKNSTEPACASNNSAEWLKENFGPFSVFVSIPELVSLNPQFNPLAVVEVLTPQQTAELMVLNVPGLPDREQLINSVFDYLLTSPVENRLPQVLESVASLAATVPLDCRLYQTIFKRLNDILTSSPGALEPVIWTSIYDLTSTAPADCALFMVNLQCPITSHNESVVCNGVDSSLFQQSLDMGNVDVCDYSVSELACASLANFTVDHLVKSLQCHLPRPNPEPRAAWKLLLTKASTILDQALYVFTNQLSSYINTLLAHK</sequence>
<evidence type="ECO:0000313" key="2">
    <source>
        <dbReference type="RefSeq" id="XP_042559358.1"/>
    </source>
</evidence>
<dbReference type="RefSeq" id="XP_042559358.1">
    <property type="nucleotide sequence ID" value="XM_042703424.1"/>
</dbReference>
<keyword evidence="1" id="KW-1185">Reference proteome</keyword>
<organism evidence="1 2">
    <name type="scientific">Clupea harengus</name>
    <name type="common">Atlantic herring</name>
    <dbReference type="NCBI Taxonomy" id="7950"/>
    <lineage>
        <taxon>Eukaryota</taxon>
        <taxon>Metazoa</taxon>
        <taxon>Chordata</taxon>
        <taxon>Craniata</taxon>
        <taxon>Vertebrata</taxon>
        <taxon>Euteleostomi</taxon>
        <taxon>Actinopterygii</taxon>
        <taxon>Neopterygii</taxon>
        <taxon>Teleostei</taxon>
        <taxon>Clupei</taxon>
        <taxon>Clupeiformes</taxon>
        <taxon>Clupeoidei</taxon>
        <taxon>Clupeidae</taxon>
        <taxon>Clupea</taxon>
    </lineage>
</organism>
<accession>A0A8M1KAS9</accession>
<dbReference type="OrthoDB" id="9329195at2759"/>
<protein>
    <submittedName>
        <fullName evidence="2">Uncharacterized protein LOC116219041</fullName>
    </submittedName>
</protein>
<reference evidence="2" key="1">
    <citation type="submission" date="2025-08" db="UniProtKB">
        <authorList>
            <consortium name="RefSeq"/>
        </authorList>
    </citation>
    <scope>IDENTIFICATION</scope>
</reference>
<dbReference type="Proteomes" id="UP000515152">
    <property type="component" value="Chromosome 24"/>
</dbReference>
<gene>
    <name evidence="2" type="primary">LOC116219041</name>
</gene>
<dbReference type="AlphaFoldDB" id="A0A8M1KAS9"/>
<evidence type="ECO:0000313" key="1">
    <source>
        <dbReference type="Proteomes" id="UP000515152"/>
    </source>
</evidence>
<name>A0A8M1KAS9_CLUHA</name>